<dbReference type="InterPro" id="IPR011862">
    <property type="entry name" value="Phos-bd"/>
</dbReference>
<keyword evidence="5 10" id="KW-0813">Transport</keyword>
<evidence type="ECO:0000313" key="16">
    <source>
        <dbReference type="Proteomes" id="UP000195897"/>
    </source>
</evidence>
<feature type="domain" description="PBP" evidence="12">
    <location>
        <begin position="37"/>
        <end position="272"/>
    </location>
</feature>
<dbReference type="NCBIfam" id="TIGR02136">
    <property type="entry name" value="ptsS_2"/>
    <property type="match status" value="1"/>
</dbReference>
<evidence type="ECO:0000313" key="13">
    <source>
        <dbReference type="EMBL" id="OUP52005.1"/>
    </source>
</evidence>
<keyword evidence="6 10" id="KW-0592">Phosphate transport</keyword>
<gene>
    <name evidence="14" type="ORF">B5F15_04515</name>
    <name evidence="13" type="ORF">B5F17_10920</name>
</gene>
<keyword evidence="9 10" id="KW-0449">Lipoprotein</keyword>
<dbReference type="SUPFAM" id="SSF53850">
    <property type="entry name" value="Periplasmic binding protein-like II"/>
    <property type="match status" value="1"/>
</dbReference>
<dbReference type="Gene3D" id="3.40.190.10">
    <property type="entry name" value="Periplasmic binding protein-like II"/>
    <property type="match status" value="2"/>
</dbReference>
<evidence type="ECO:0000256" key="11">
    <source>
        <dbReference type="SAM" id="MobiDB-lite"/>
    </source>
</evidence>
<dbReference type="Pfam" id="PF12849">
    <property type="entry name" value="PBP_like_2"/>
    <property type="match status" value="1"/>
</dbReference>
<evidence type="ECO:0000313" key="15">
    <source>
        <dbReference type="Proteomes" id="UP000195326"/>
    </source>
</evidence>
<protein>
    <recommendedName>
        <fullName evidence="10">Phosphate-binding protein</fullName>
    </recommendedName>
</protein>
<proteinExistence type="inferred from homology"/>
<evidence type="ECO:0000256" key="4">
    <source>
        <dbReference type="ARBA" id="ARBA00011529"/>
    </source>
</evidence>
<comment type="caution">
    <text evidence="13">The sequence shown here is derived from an EMBL/GenBank/DDBJ whole genome shotgun (WGS) entry which is preliminary data.</text>
</comment>
<name>A0A1Y4L5F6_9FIRM</name>
<evidence type="ECO:0000256" key="9">
    <source>
        <dbReference type="ARBA" id="ARBA00023288"/>
    </source>
</evidence>
<dbReference type="PROSITE" id="PS51257">
    <property type="entry name" value="PROKAR_LIPOPROTEIN"/>
    <property type="match status" value="1"/>
</dbReference>
<dbReference type="PANTHER" id="PTHR30570">
    <property type="entry name" value="PERIPLASMIC PHOSPHATE BINDING COMPONENT OF PHOSPHATE ABC TRANSPORTER"/>
    <property type="match status" value="1"/>
</dbReference>
<keyword evidence="7 10" id="KW-0732">Signal</keyword>
<evidence type="ECO:0000256" key="2">
    <source>
        <dbReference type="ARBA" id="ARBA00004193"/>
    </source>
</evidence>
<feature type="region of interest" description="Disordered" evidence="11">
    <location>
        <begin position="25"/>
        <end position="47"/>
    </location>
</feature>
<comment type="subunit">
    <text evidence="4 10">The complex is composed of two ATP-binding proteins (PstB), two transmembrane proteins (PstC and PstA) and a solute-binding protein (PstS).</text>
</comment>
<dbReference type="AlphaFoldDB" id="A0A1Y4L5F6"/>
<sequence length="286" mass="29401">MKLRRIFAIFTACALAASLTACGGSQDTESQADAGETSESTTLSGAIATGGSTSVEKVIGALSESFMELNPDVDITYDPTGSGAGITGAADGTLDLGLSSRDLKEEETAQGLTATTFALDGIAIVVNSENPVSDLSLEQIKGLADGTITNWKDVGGNDAPVVLIGREAGSGTRDGFESIVGVEDVCKYEQELTSTGAVIAGVAANPNAFGYASLSAVDETVKAVTVDGVEATEETVQDGTYKIQRPFIFVTKDGAEQTEQTKAFMEYATSEEVSDLIAQAGAVPLK</sequence>
<keyword evidence="8 10" id="KW-0564">Palmitate</keyword>
<keyword evidence="10" id="KW-1003">Cell membrane</keyword>
<dbReference type="CDD" id="cd13653">
    <property type="entry name" value="PBP2_phosphate_like_1"/>
    <property type="match status" value="1"/>
</dbReference>
<accession>A0A1Y4L5F6</accession>
<evidence type="ECO:0000256" key="10">
    <source>
        <dbReference type="RuleBase" id="RU367119"/>
    </source>
</evidence>
<dbReference type="Proteomes" id="UP000195897">
    <property type="component" value="Unassembled WGS sequence"/>
</dbReference>
<comment type="function">
    <text evidence="1">Part of the ABC transporter complex PstSACB involved in phosphate import.</text>
</comment>
<dbReference type="GO" id="GO:0005886">
    <property type="term" value="C:plasma membrane"/>
    <property type="evidence" value="ECO:0007669"/>
    <property type="project" value="UniProtKB-SubCell"/>
</dbReference>
<dbReference type="EMBL" id="NFKK01000014">
    <property type="protein sequence ID" value="OUP52005.1"/>
    <property type="molecule type" value="Genomic_DNA"/>
</dbReference>
<evidence type="ECO:0000256" key="3">
    <source>
        <dbReference type="ARBA" id="ARBA00008725"/>
    </source>
</evidence>
<reference evidence="13" key="2">
    <citation type="journal article" date="2018" name="BMC Genomics">
        <title>Whole genome sequencing and function prediction of 133 gut anaerobes isolated from chicken caecum in pure cultures.</title>
        <authorList>
            <person name="Medvecky M."/>
            <person name="Cejkova D."/>
            <person name="Polansky O."/>
            <person name="Karasova D."/>
            <person name="Kubasova T."/>
            <person name="Cizek A."/>
            <person name="Rychlik I."/>
        </authorList>
    </citation>
    <scope>NUCLEOTIDE SEQUENCE</scope>
    <source>
        <strain evidence="14">An179</strain>
        <strain evidence="13">An180</strain>
    </source>
</reference>
<evidence type="ECO:0000256" key="7">
    <source>
        <dbReference type="ARBA" id="ARBA00022729"/>
    </source>
</evidence>
<organism evidence="13 16">
    <name type="scientific">Butyricicoccus pullicaecorum</name>
    <dbReference type="NCBI Taxonomy" id="501571"/>
    <lineage>
        <taxon>Bacteria</taxon>
        <taxon>Bacillati</taxon>
        <taxon>Bacillota</taxon>
        <taxon>Clostridia</taxon>
        <taxon>Eubacteriales</taxon>
        <taxon>Butyricicoccaceae</taxon>
        <taxon>Butyricicoccus</taxon>
    </lineage>
</organism>
<keyword evidence="10" id="KW-0472">Membrane</keyword>
<evidence type="ECO:0000256" key="8">
    <source>
        <dbReference type="ARBA" id="ARBA00023139"/>
    </source>
</evidence>
<dbReference type="EMBL" id="NFKL01000005">
    <property type="protein sequence ID" value="OUP59687.1"/>
    <property type="molecule type" value="Genomic_DNA"/>
</dbReference>
<comment type="similarity">
    <text evidence="3 10">Belongs to the PstS family.</text>
</comment>
<feature type="signal peptide" evidence="10">
    <location>
        <begin position="1"/>
        <end position="23"/>
    </location>
</feature>
<feature type="chain" id="PRO_5041507682" description="Phosphate-binding protein" evidence="10">
    <location>
        <begin position="24"/>
        <end position="286"/>
    </location>
</feature>
<dbReference type="RefSeq" id="WP_087373800.1">
    <property type="nucleotide sequence ID" value="NZ_NFKK01000014.1"/>
</dbReference>
<dbReference type="GO" id="GO:0042301">
    <property type="term" value="F:phosphate ion binding"/>
    <property type="evidence" value="ECO:0007669"/>
    <property type="project" value="UniProtKB-UniRule"/>
</dbReference>
<evidence type="ECO:0000256" key="1">
    <source>
        <dbReference type="ARBA" id="ARBA00002841"/>
    </source>
</evidence>
<feature type="compositionally biased region" description="Polar residues" evidence="11">
    <location>
        <begin position="26"/>
        <end position="47"/>
    </location>
</feature>
<reference evidence="15 16" key="1">
    <citation type="submission" date="2017-04" db="EMBL/GenBank/DDBJ databases">
        <title>Function of individual gut microbiota members based on whole genome sequencing of pure cultures obtained from chicken caecum.</title>
        <authorList>
            <person name="Medvecky M."/>
            <person name="Cejkova D."/>
            <person name="Polansky O."/>
            <person name="Karasova D."/>
            <person name="Kubasova T."/>
            <person name="Cizek A."/>
            <person name="Rychlik I."/>
        </authorList>
    </citation>
    <scope>NUCLEOTIDE SEQUENCE [LARGE SCALE GENOMIC DNA]</scope>
    <source>
        <strain evidence="15">An179</strain>
        <strain evidence="16">An180</strain>
    </source>
</reference>
<dbReference type="InterPro" id="IPR024370">
    <property type="entry name" value="PBP_domain"/>
</dbReference>
<dbReference type="PANTHER" id="PTHR30570:SF1">
    <property type="entry name" value="PHOSPHATE-BINDING PROTEIN PSTS"/>
    <property type="match status" value="1"/>
</dbReference>
<evidence type="ECO:0000256" key="6">
    <source>
        <dbReference type="ARBA" id="ARBA00022592"/>
    </source>
</evidence>
<dbReference type="InterPro" id="IPR050811">
    <property type="entry name" value="Phosphate_ABC_transporter"/>
</dbReference>
<evidence type="ECO:0000313" key="14">
    <source>
        <dbReference type="EMBL" id="OUP59687.1"/>
    </source>
</evidence>
<dbReference type="GO" id="GO:0006817">
    <property type="term" value="P:phosphate ion transport"/>
    <property type="evidence" value="ECO:0007669"/>
    <property type="project" value="UniProtKB-UniRule"/>
</dbReference>
<evidence type="ECO:0000256" key="5">
    <source>
        <dbReference type="ARBA" id="ARBA00022448"/>
    </source>
</evidence>
<dbReference type="STRING" id="501571.GCA_900143195_00139"/>
<comment type="subcellular location">
    <subcellularLocation>
        <location evidence="2 10">Cell membrane</location>
        <topology evidence="2 10">Lipid-anchor</topology>
    </subcellularLocation>
</comment>
<dbReference type="Proteomes" id="UP000195326">
    <property type="component" value="Unassembled WGS sequence"/>
</dbReference>
<evidence type="ECO:0000259" key="12">
    <source>
        <dbReference type="Pfam" id="PF12849"/>
    </source>
</evidence>
<comment type="function">
    <text evidence="10">Involved in the system for phosphate transport across the cytoplasmic membrane.</text>
</comment>